<evidence type="ECO:0000259" key="1">
    <source>
        <dbReference type="Pfam" id="PF13185"/>
    </source>
</evidence>
<dbReference type="OrthoDB" id="327291at2157"/>
<proteinExistence type="predicted"/>
<dbReference type="RefSeq" id="WP_179270028.1">
    <property type="nucleotide sequence ID" value="NZ_CP058579.1"/>
</dbReference>
<gene>
    <name evidence="2" type="ORF">HUG12_17595</name>
</gene>
<dbReference type="AlphaFoldDB" id="A0A7D5QJ30"/>
<dbReference type="KEGG" id="halu:HUG12_17595"/>
<keyword evidence="3" id="KW-1185">Reference proteome</keyword>
<evidence type="ECO:0000313" key="2">
    <source>
        <dbReference type="EMBL" id="QLG63444.1"/>
    </source>
</evidence>
<dbReference type="Proteomes" id="UP000509626">
    <property type="component" value="Chromosome"/>
</dbReference>
<dbReference type="Pfam" id="PF13185">
    <property type="entry name" value="GAF_2"/>
    <property type="match status" value="1"/>
</dbReference>
<dbReference type="EMBL" id="CP058579">
    <property type="protein sequence ID" value="QLG63444.1"/>
    <property type="molecule type" value="Genomic_DNA"/>
</dbReference>
<sequence length="393" mass="42243">MPDTLTDARVLVAVPDGAEGARAVSELGEELGVEPVPKRGAMATEYLRDLAPTVDCIVCLSDRAEWVKDLSEAAPSVPLIVYGDHTPPAPVDGIVASDGGMGTLSKRVADQIRRSRERDRLAEANAKLTALGAYSREITACESVEEVVDNVVDAVTEALAYGECVLALAEGGMFVPYGDTLPYEPEITLTVAEGVAGRTYQTQESQLVDKYRTDPDRNRRVPNVGSVASIPIGDHGVLQVTTERTDAFDERDLEFLEIVGSHAREALSRLRRESVLRVERDRLHAFFEGLPAPTVYVEAEAGDPPVLADANAAYDAAFPDAPVGEPVETAFPTECERRLYCESIRSEGCRSVTVRRETAAGGTESMTLAFFPVQTPGIEAAGFGVYVSDVSLP</sequence>
<feature type="domain" description="GAF" evidence="1">
    <location>
        <begin position="142"/>
        <end position="267"/>
    </location>
</feature>
<evidence type="ECO:0000313" key="3">
    <source>
        <dbReference type="Proteomes" id="UP000509626"/>
    </source>
</evidence>
<protein>
    <submittedName>
        <fullName evidence="2">GAF domain-containing protein</fullName>
    </submittedName>
</protein>
<dbReference type="GeneID" id="56039312"/>
<name>A0A7D5QJ30_9EURY</name>
<dbReference type="SUPFAM" id="SSF55781">
    <property type="entry name" value="GAF domain-like"/>
    <property type="match status" value="1"/>
</dbReference>
<organism evidence="2 3">
    <name type="scientific">Halorarum salinum</name>
    <dbReference type="NCBI Taxonomy" id="2743089"/>
    <lineage>
        <taxon>Archaea</taxon>
        <taxon>Methanobacteriati</taxon>
        <taxon>Methanobacteriota</taxon>
        <taxon>Stenosarchaea group</taxon>
        <taxon>Halobacteria</taxon>
        <taxon>Halobacteriales</taxon>
        <taxon>Haloferacaceae</taxon>
        <taxon>Halorarum</taxon>
    </lineage>
</organism>
<accession>A0A7D5QJ30</accession>
<dbReference type="InterPro" id="IPR003018">
    <property type="entry name" value="GAF"/>
</dbReference>
<dbReference type="Gene3D" id="3.30.450.40">
    <property type="match status" value="1"/>
</dbReference>
<dbReference type="InterPro" id="IPR029016">
    <property type="entry name" value="GAF-like_dom_sf"/>
</dbReference>
<reference evidence="2 3" key="1">
    <citation type="submission" date="2020-06" db="EMBL/GenBank/DDBJ databases">
        <title>NJ-3-1, isolated from saline soil.</title>
        <authorList>
            <person name="Cui H.L."/>
            <person name="Shi X."/>
        </authorList>
    </citation>
    <scope>NUCLEOTIDE SEQUENCE [LARGE SCALE GENOMIC DNA]</scope>
    <source>
        <strain evidence="2 3">NJ-3-1</strain>
    </source>
</reference>